<dbReference type="EMBL" id="CP096659">
    <property type="protein sequence ID" value="UPV74467.1"/>
    <property type="molecule type" value="Genomic_DNA"/>
</dbReference>
<organism evidence="2 3">
    <name type="scientific">Halorussus limi</name>
    <dbReference type="NCBI Taxonomy" id="2938695"/>
    <lineage>
        <taxon>Archaea</taxon>
        <taxon>Methanobacteriati</taxon>
        <taxon>Methanobacteriota</taxon>
        <taxon>Stenosarchaea group</taxon>
        <taxon>Halobacteria</taxon>
        <taxon>Halobacteriales</taxon>
        <taxon>Haladaptataceae</taxon>
        <taxon>Halorussus</taxon>
    </lineage>
</organism>
<evidence type="ECO:0000313" key="2">
    <source>
        <dbReference type="EMBL" id="UPV74467.1"/>
    </source>
</evidence>
<dbReference type="Proteomes" id="UP000830729">
    <property type="component" value="Chromosome"/>
</dbReference>
<evidence type="ECO:0000313" key="3">
    <source>
        <dbReference type="Proteomes" id="UP000830729"/>
    </source>
</evidence>
<dbReference type="GeneID" id="72187192"/>
<dbReference type="RefSeq" id="WP_248650512.1">
    <property type="nucleotide sequence ID" value="NZ_CP096659.1"/>
</dbReference>
<feature type="domain" description="DUF7508" evidence="1">
    <location>
        <begin position="1"/>
        <end position="78"/>
    </location>
</feature>
<dbReference type="InterPro" id="IPR055930">
    <property type="entry name" value="DUF7508"/>
</dbReference>
<keyword evidence="3" id="KW-1185">Reference proteome</keyword>
<dbReference type="KEGG" id="halx:M0R89_18295"/>
<protein>
    <recommendedName>
        <fullName evidence="1">DUF7508 domain-containing protein</fullName>
    </recommendedName>
</protein>
<evidence type="ECO:0000259" key="1">
    <source>
        <dbReference type="Pfam" id="PF24348"/>
    </source>
</evidence>
<accession>A0A8U0HU83</accession>
<gene>
    <name evidence="2" type="ORF">M0R89_18295</name>
</gene>
<dbReference type="Pfam" id="PF24348">
    <property type="entry name" value="DUF7508"/>
    <property type="match status" value="1"/>
</dbReference>
<proteinExistence type="predicted"/>
<sequence>MPLPKRWRTLNRQTVGSAPEQYGVYELGEDGAVLEVGWGVLRDELKDALAYGSGDEVRWETCQTEAEARELADEHRERAGL</sequence>
<reference evidence="2 3" key="1">
    <citation type="submission" date="2022-04" db="EMBL/GenBank/DDBJ databases">
        <title>Diverse halophilic archaea isolated from saline environments.</title>
        <authorList>
            <person name="Cui H.-L."/>
        </authorList>
    </citation>
    <scope>NUCLEOTIDE SEQUENCE [LARGE SCALE GENOMIC DNA]</scope>
    <source>
        <strain evidence="2 3">XZYJT49</strain>
    </source>
</reference>
<name>A0A8U0HU83_9EURY</name>
<dbReference type="AlphaFoldDB" id="A0A8U0HU83"/>